<keyword evidence="3" id="KW-0407">Ion channel</keyword>
<feature type="transmembrane region" description="Helical" evidence="1">
    <location>
        <begin position="44"/>
        <end position="64"/>
    </location>
</feature>
<proteinExistence type="predicted"/>
<evidence type="ECO:0000259" key="2">
    <source>
        <dbReference type="Pfam" id="PF07885"/>
    </source>
</evidence>
<dbReference type="GO" id="GO:0034220">
    <property type="term" value="P:monoatomic ion transmembrane transport"/>
    <property type="evidence" value="ECO:0007669"/>
    <property type="project" value="UniProtKB-KW"/>
</dbReference>
<evidence type="ECO:0000313" key="3">
    <source>
        <dbReference type="EMBL" id="MFC7746013.1"/>
    </source>
</evidence>
<name>A0ABW2USL6_9BACI</name>
<keyword evidence="3" id="KW-0813">Transport</keyword>
<protein>
    <submittedName>
        <fullName evidence="3">Potassium channel family protein</fullName>
    </submittedName>
</protein>
<dbReference type="EMBL" id="JBHTGR010000002">
    <property type="protein sequence ID" value="MFC7746013.1"/>
    <property type="molecule type" value="Genomic_DNA"/>
</dbReference>
<comment type="caution">
    <text evidence="3">The sequence shown here is derived from an EMBL/GenBank/DDBJ whole genome shotgun (WGS) entry which is preliminary data.</text>
</comment>
<evidence type="ECO:0000256" key="1">
    <source>
        <dbReference type="SAM" id="Phobius"/>
    </source>
</evidence>
<organism evidence="3 4">
    <name type="scientific">Lentibacillus kimchii</name>
    <dbReference type="NCBI Taxonomy" id="1542911"/>
    <lineage>
        <taxon>Bacteria</taxon>
        <taxon>Bacillati</taxon>
        <taxon>Bacillota</taxon>
        <taxon>Bacilli</taxon>
        <taxon>Bacillales</taxon>
        <taxon>Bacillaceae</taxon>
        <taxon>Lentibacillus</taxon>
    </lineage>
</organism>
<reference evidence="4" key="1">
    <citation type="journal article" date="2019" name="Int. J. Syst. Evol. Microbiol.">
        <title>The Global Catalogue of Microorganisms (GCM) 10K type strain sequencing project: providing services to taxonomists for standard genome sequencing and annotation.</title>
        <authorList>
            <consortium name="The Broad Institute Genomics Platform"/>
            <consortium name="The Broad Institute Genome Sequencing Center for Infectious Disease"/>
            <person name="Wu L."/>
            <person name="Ma J."/>
        </authorList>
    </citation>
    <scope>NUCLEOTIDE SEQUENCE [LARGE SCALE GENOMIC DNA]</scope>
    <source>
        <strain evidence="4">JCM 30234</strain>
    </source>
</reference>
<feature type="domain" description="Potassium channel" evidence="2">
    <location>
        <begin position="50"/>
        <end position="136"/>
    </location>
</feature>
<dbReference type="Gene3D" id="1.10.287.70">
    <property type="match status" value="1"/>
</dbReference>
<keyword evidence="4" id="KW-1185">Reference proteome</keyword>
<dbReference type="Pfam" id="PF07885">
    <property type="entry name" value="Ion_trans_2"/>
    <property type="match status" value="1"/>
</dbReference>
<keyword evidence="3" id="KW-0406">Ion transport</keyword>
<evidence type="ECO:0000313" key="4">
    <source>
        <dbReference type="Proteomes" id="UP001596620"/>
    </source>
</evidence>
<dbReference type="Proteomes" id="UP001596620">
    <property type="component" value="Unassembled WGS sequence"/>
</dbReference>
<gene>
    <name evidence="3" type="ORF">ACFQU8_01980</name>
</gene>
<feature type="transmembrane region" description="Helical" evidence="1">
    <location>
        <begin position="6"/>
        <end position="24"/>
    </location>
</feature>
<feature type="transmembrane region" description="Helical" evidence="1">
    <location>
        <begin position="113"/>
        <end position="134"/>
    </location>
</feature>
<keyword evidence="1" id="KW-1133">Transmembrane helix</keyword>
<keyword evidence="1" id="KW-0812">Transmembrane</keyword>
<sequence length="144" mass="15936">MNAIAWAVIISITVIMVMSLVSFIRGGNIRKRGKDTRFSAEIFYTLLVIYLIVLLGFGLVYFVLSMNHVLLVDNAKLQDTSITDSLMRSFYFSGVTLMTIGYGDITPIGFGRFIAVIQALIGYILPAAFVLNLVQTNQNNGESK</sequence>
<dbReference type="SUPFAM" id="SSF81324">
    <property type="entry name" value="Voltage-gated potassium channels"/>
    <property type="match status" value="1"/>
</dbReference>
<accession>A0ABW2USL6</accession>
<dbReference type="InterPro" id="IPR013099">
    <property type="entry name" value="K_chnl_dom"/>
</dbReference>
<keyword evidence="1" id="KW-0472">Membrane</keyword>